<accession>A0A433QY50</accession>
<evidence type="ECO:0000259" key="2">
    <source>
        <dbReference type="PROSITE" id="PS51782"/>
    </source>
</evidence>
<feature type="domain" description="LysM" evidence="2">
    <location>
        <begin position="107"/>
        <end position="151"/>
    </location>
</feature>
<proteinExistence type="predicted"/>
<keyword evidence="4" id="KW-1185">Reference proteome</keyword>
<feature type="region of interest" description="Disordered" evidence="1">
    <location>
        <begin position="298"/>
        <end position="362"/>
    </location>
</feature>
<dbReference type="InterPro" id="IPR018392">
    <property type="entry name" value="LysM"/>
</dbReference>
<evidence type="ECO:0000313" key="3">
    <source>
        <dbReference type="EMBL" id="RUS34644.1"/>
    </source>
</evidence>
<protein>
    <recommendedName>
        <fullName evidence="2">LysM domain-containing protein</fullName>
    </recommendedName>
</protein>
<dbReference type="PROSITE" id="PS51782">
    <property type="entry name" value="LYSM"/>
    <property type="match status" value="1"/>
</dbReference>
<feature type="non-terminal residue" evidence="3">
    <location>
        <position position="394"/>
    </location>
</feature>
<dbReference type="Pfam" id="PF01476">
    <property type="entry name" value="LysM"/>
    <property type="match status" value="1"/>
</dbReference>
<dbReference type="Gene3D" id="3.10.350.10">
    <property type="entry name" value="LysM domain"/>
    <property type="match status" value="1"/>
</dbReference>
<dbReference type="InterPro" id="IPR045030">
    <property type="entry name" value="LYSM1-4"/>
</dbReference>
<comment type="caution">
    <text evidence="3">The sequence shown here is derived from an EMBL/GenBank/DDBJ whole genome shotgun (WGS) entry which is preliminary data.</text>
</comment>
<dbReference type="Proteomes" id="UP000274822">
    <property type="component" value="Unassembled WGS sequence"/>
</dbReference>
<dbReference type="AlphaFoldDB" id="A0A433QY50"/>
<dbReference type="InterPro" id="IPR036779">
    <property type="entry name" value="LysM_dom_sf"/>
</dbReference>
<gene>
    <name evidence="3" type="ORF">BC938DRAFT_479355</name>
</gene>
<reference evidence="3 4" key="1">
    <citation type="journal article" date="2018" name="New Phytol.">
        <title>Phylogenomics of Endogonaceae and evolution of mycorrhizas within Mucoromycota.</title>
        <authorList>
            <person name="Chang Y."/>
            <person name="Desiro A."/>
            <person name="Na H."/>
            <person name="Sandor L."/>
            <person name="Lipzen A."/>
            <person name="Clum A."/>
            <person name="Barry K."/>
            <person name="Grigoriev I.V."/>
            <person name="Martin F.M."/>
            <person name="Stajich J.E."/>
            <person name="Smith M.E."/>
            <person name="Bonito G."/>
            <person name="Spatafora J.W."/>
        </authorList>
    </citation>
    <scope>NUCLEOTIDE SEQUENCE [LARGE SCALE GENOMIC DNA]</scope>
    <source>
        <strain evidence="3 4">AD002</strain>
    </source>
</reference>
<evidence type="ECO:0000313" key="4">
    <source>
        <dbReference type="Proteomes" id="UP000274822"/>
    </source>
</evidence>
<dbReference type="CDD" id="cd00118">
    <property type="entry name" value="LysM"/>
    <property type="match status" value="1"/>
</dbReference>
<organism evidence="3 4">
    <name type="scientific">Jimgerdemannia flammicorona</name>
    <dbReference type="NCBI Taxonomy" id="994334"/>
    <lineage>
        <taxon>Eukaryota</taxon>
        <taxon>Fungi</taxon>
        <taxon>Fungi incertae sedis</taxon>
        <taxon>Mucoromycota</taxon>
        <taxon>Mucoromycotina</taxon>
        <taxon>Endogonomycetes</taxon>
        <taxon>Endogonales</taxon>
        <taxon>Endogonaceae</taxon>
        <taxon>Jimgerdemannia</taxon>
    </lineage>
</organism>
<feature type="region of interest" description="Disordered" evidence="1">
    <location>
        <begin position="1"/>
        <end position="55"/>
    </location>
</feature>
<dbReference type="PANTHER" id="PTHR20932">
    <property type="entry name" value="LYSM AND PUTATIVE PEPTIDOGLYCAN-BINDING DOMAIN-CONTAINING PROTEIN"/>
    <property type="match status" value="1"/>
</dbReference>
<feature type="compositionally biased region" description="Low complexity" evidence="1">
    <location>
        <begin position="313"/>
        <end position="322"/>
    </location>
</feature>
<dbReference type="SUPFAM" id="SSF54106">
    <property type="entry name" value="LysM domain"/>
    <property type="match status" value="1"/>
</dbReference>
<feature type="compositionally biased region" description="Low complexity" evidence="1">
    <location>
        <begin position="329"/>
        <end position="342"/>
    </location>
</feature>
<sequence>MLELTTPRKRPNTAPAIPSPSHPLDDVDKFEPPQLHPKTNPALGFLPDPATNDTGLQSSSVQELLLFDSKFSRQLRDRTTTTVERTMTEQADETRGWNAKSGEKRVIVHKVLPSDTLAGVALFYGIAISTLKRVNKLWSNDSIHMRVELFIPLDECAALREDGTVTVDDQASRVTIVKKRHIYGISSNDSGTPSTSSFDQQLNNNTGVVPAATLLASTMPLADPADLHLPNTTSILPYPNPRRSNSSLSTVSTLYQISSSLHAQSSFPTTHTTTTVITASIQTLPAAQFSFFPPTRNSDIIKHRSTHMPPFSSPSSATSSTRPSDESSSRSSATSTSSVGSLSKRKKRGTMNQNPASEVSVMGTIMERLDTCGIPVYRTRRRSEDGDGVGRKAR</sequence>
<evidence type="ECO:0000256" key="1">
    <source>
        <dbReference type="SAM" id="MobiDB-lite"/>
    </source>
</evidence>
<dbReference type="PANTHER" id="PTHR20932:SF8">
    <property type="entry name" value="LD22649P"/>
    <property type="match status" value="1"/>
</dbReference>
<dbReference type="EMBL" id="RBNJ01000383">
    <property type="protein sequence ID" value="RUS34644.1"/>
    <property type="molecule type" value="Genomic_DNA"/>
</dbReference>
<name>A0A433QY50_9FUNG</name>